<dbReference type="Gene3D" id="3.40.30.10">
    <property type="entry name" value="Glutaredoxin"/>
    <property type="match status" value="1"/>
</dbReference>
<dbReference type="GO" id="GO:0016491">
    <property type="term" value="F:oxidoreductase activity"/>
    <property type="evidence" value="ECO:0007669"/>
    <property type="project" value="UniProtKB-KW"/>
</dbReference>
<gene>
    <name evidence="7" type="ordered locus">Cyan7425_1217</name>
</gene>
<keyword evidence="2" id="KW-0732">Signal</keyword>
<dbReference type="InterPro" id="IPR012336">
    <property type="entry name" value="Thioredoxin-like_fold"/>
</dbReference>
<proteinExistence type="inferred from homology"/>
<dbReference type="KEGG" id="cyn:Cyan7425_1217"/>
<dbReference type="SUPFAM" id="SSF52833">
    <property type="entry name" value="Thioredoxin-like"/>
    <property type="match status" value="1"/>
</dbReference>
<evidence type="ECO:0000256" key="4">
    <source>
        <dbReference type="ARBA" id="ARBA00023157"/>
    </source>
</evidence>
<dbReference type="PROSITE" id="PS51352">
    <property type="entry name" value="THIOREDOXIN_2"/>
    <property type="match status" value="1"/>
</dbReference>
<dbReference type="EMBL" id="CP001344">
    <property type="protein sequence ID" value="ACL43596.1"/>
    <property type="molecule type" value="Genomic_DNA"/>
</dbReference>
<dbReference type="AlphaFoldDB" id="B8HMI1"/>
<dbReference type="STRING" id="395961.Cyan7425_1217"/>
<evidence type="ECO:0000313" key="7">
    <source>
        <dbReference type="EMBL" id="ACL43596.1"/>
    </source>
</evidence>
<protein>
    <submittedName>
        <fullName evidence="7">DSBA oxidoreductase</fullName>
    </submittedName>
</protein>
<dbReference type="Pfam" id="PF13462">
    <property type="entry name" value="Thioredoxin_4"/>
    <property type="match status" value="1"/>
</dbReference>
<dbReference type="PANTHER" id="PTHR13887:SF14">
    <property type="entry name" value="DISULFIDE BOND FORMATION PROTEIN D"/>
    <property type="match status" value="1"/>
</dbReference>
<comment type="similarity">
    <text evidence="1">Belongs to the thioredoxin family. DsbA subfamily.</text>
</comment>
<keyword evidence="3" id="KW-0560">Oxidoreductase</keyword>
<dbReference type="eggNOG" id="COG1651">
    <property type="taxonomic scope" value="Bacteria"/>
</dbReference>
<evidence type="ECO:0000256" key="1">
    <source>
        <dbReference type="ARBA" id="ARBA00005791"/>
    </source>
</evidence>
<evidence type="ECO:0000259" key="6">
    <source>
        <dbReference type="PROSITE" id="PS51352"/>
    </source>
</evidence>
<sequence>MLYPWLSVCSALRPFALLPKRITSLVLCCLLWIGLAQPLQAATLDPAINSNLEAQVLQIIRNHPEVIIESVQAYQKQQQEEVRKNRQSLVQQLQANPRAAIGNSPRTGSSQAKMVLLEFSDFQCPYCAQTVVMLKEFMQKYGNQVALVYKHYPLVSIHPQAMPAAKAAWAAAQQGKFWPYHDALFAQQQELGEDLFLKIAQELQLDLSRFNRDRQSQAATTAIEQDMKMGEALGIEGTPFLVLNGRLFNGAPPLEELEKALQS</sequence>
<evidence type="ECO:0000256" key="5">
    <source>
        <dbReference type="ARBA" id="ARBA00023284"/>
    </source>
</evidence>
<evidence type="ECO:0000256" key="2">
    <source>
        <dbReference type="ARBA" id="ARBA00022729"/>
    </source>
</evidence>
<evidence type="ECO:0000256" key="3">
    <source>
        <dbReference type="ARBA" id="ARBA00023002"/>
    </source>
</evidence>
<keyword evidence="5" id="KW-0676">Redox-active center</keyword>
<reference evidence="7" key="1">
    <citation type="submission" date="2009-01" db="EMBL/GenBank/DDBJ databases">
        <title>Complete sequence of chromosome Cyanothece sp. PCC 7425.</title>
        <authorList>
            <consortium name="US DOE Joint Genome Institute"/>
            <person name="Lucas S."/>
            <person name="Copeland A."/>
            <person name="Lapidus A."/>
            <person name="Glavina del Rio T."/>
            <person name="Dalin E."/>
            <person name="Tice H."/>
            <person name="Bruce D."/>
            <person name="Goodwin L."/>
            <person name="Pitluck S."/>
            <person name="Sims D."/>
            <person name="Meineke L."/>
            <person name="Brettin T."/>
            <person name="Detter J.C."/>
            <person name="Han C."/>
            <person name="Larimer F."/>
            <person name="Land M."/>
            <person name="Hauser L."/>
            <person name="Kyrpides N."/>
            <person name="Ovchinnikova G."/>
            <person name="Liberton M."/>
            <person name="Stoeckel J."/>
            <person name="Banerjee A."/>
            <person name="Singh A."/>
            <person name="Page L."/>
            <person name="Sato H."/>
            <person name="Zhao L."/>
            <person name="Sherman L."/>
            <person name="Pakrasi H."/>
            <person name="Richardson P."/>
        </authorList>
    </citation>
    <scope>NUCLEOTIDE SEQUENCE</scope>
    <source>
        <strain evidence="7">PCC 7425</strain>
    </source>
</reference>
<feature type="domain" description="Thioredoxin" evidence="6">
    <location>
        <begin position="33"/>
        <end position="263"/>
    </location>
</feature>
<dbReference type="OrthoDB" id="117402at2"/>
<dbReference type="InterPro" id="IPR036249">
    <property type="entry name" value="Thioredoxin-like_sf"/>
</dbReference>
<dbReference type="InterPro" id="IPR013766">
    <property type="entry name" value="Thioredoxin_domain"/>
</dbReference>
<dbReference type="HOGENOM" id="CLU_000288_47_4_3"/>
<organism evidence="7">
    <name type="scientific">Cyanothece sp. (strain PCC 7425 / ATCC 29141)</name>
    <dbReference type="NCBI Taxonomy" id="395961"/>
    <lineage>
        <taxon>Bacteria</taxon>
        <taxon>Bacillati</taxon>
        <taxon>Cyanobacteriota</taxon>
        <taxon>Cyanophyceae</taxon>
        <taxon>Gomontiellales</taxon>
        <taxon>Cyanothecaceae</taxon>
        <taxon>Cyanothece</taxon>
    </lineage>
</organism>
<keyword evidence="4" id="KW-1015">Disulfide bond</keyword>
<name>B8HMI1_CYAP4</name>
<dbReference type="PANTHER" id="PTHR13887">
    <property type="entry name" value="GLUTATHIONE S-TRANSFERASE KAPPA"/>
    <property type="match status" value="1"/>
</dbReference>
<accession>B8HMI1</accession>